<dbReference type="PROSITE" id="PS51371">
    <property type="entry name" value="CBS"/>
    <property type="match status" value="2"/>
</dbReference>
<dbReference type="PANTHER" id="PTHR43080:SF2">
    <property type="entry name" value="CBS DOMAIN-CONTAINING PROTEIN"/>
    <property type="match status" value="1"/>
</dbReference>
<evidence type="ECO:0000256" key="2">
    <source>
        <dbReference type="PROSITE-ProRule" id="PRU00703"/>
    </source>
</evidence>
<dbReference type="SUPFAM" id="SSF54631">
    <property type="entry name" value="CBS-domain pair"/>
    <property type="match status" value="1"/>
</dbReference>
<evidence type="ECO:0000259" key="3">
    <source>
        <dbReference type="PROSITE" id="PS51371"/>
    </source>
</evidence>
<comment type="caution">
    <text evidence="4">The sequence shown here is derived from an EMBL/GenBank/DDBJ whole genome shotgun (WGS) entry which is preliminary data.</text>
</comment>
<organism evidence="4 5">
    <name type="scientific">Nocardioides zeae</name>
    <dbReference type="NCBI Taxonomy" id="1457234"/>
    <lineage>
        <taxon>Bacteria</taxon>
        <taxon>Bacillati</taxon>
        <taxon>Actinomycetota</taxon>
        <taxon>Actinomycetes</taxon>
        <taxon>Propionibacteriales</taxon>
        <taxon>Nocardioidaceae</taxon>
        <taxon>Nocardioides</taxon>
    </lineage>
</organism>
<dbReference type="RefSeq" id="WP_163769964.1">
    <property type="nucleotide sequence ID" value="NZ_JAAGXA010000001.1"/>
</dbReference>
<protein>
    <submittedName>
        <fullName evidence="4">CBS domain-containing protein</fullName>
    </submittedName>
</protein>
<name>A0A6P0HEA9_9ACTN</name>
<dbReference type="SMART" id="SM00116">
    <property type="entry name" value="CBS"/>
    <property type="match status" value="2"/>
</dbReference>
<keyword evidence="1 2" id="KW-0129">CBS domain</keyword>
<dbReference type="Pfam" id="PF00571">
    <property type="entry name" value="CBS"/>
    <property type="match status" value="2"/>
</dbReference>
<keyword evidence="5" id="KW-1185">Reference proteome</keyword>
<sequence>MRIQDVMRGEPVVTIGPDATVGDLVLLLERHNIGAVVVSSDGSALEGIVSERDVVRRLATVGPAELVDASVRDLMTTSVRTCGAGDEVAHLMQEMTTYRIRHLPVVEDGARIVGIVSIGDVVKARIDELAFERDQLDAYVHQG</sequence>
<dbReference type="AlphaFoldDB" id="A0A6P0HEA9"/>
<dbReference type="InterPro" id="IPR000644">
    <property type="entry name" value="CBS_dom"/>
</dbReference>
<evidence type="ECO:0000313" key="5">
    <source>
        <dbReference type="Proteomes" id="UP000468687"/>
    </source>
</evidence>
<evidence type="ECO:0000256" key="1">
    <source>
        <dbReference type="ARBA" id="ARBA00023122"/>
    </source>
</evidence>
<dbReference type="PANTHER" id="PTHR43080">
    <property type="entry name" value="CBS DOMAIN-CONTAINING PROTEIN CBSX3, MITOCHONDRIAL"/>
    <property type="match status" value="1"/>
</dbReference>
<accession>A0A6P0HEA9</accession>
<proteinExistence type="predicted"/>
<dbReference type="CDD" id="cd04623">
    <property type="entry name" value="CBS_pair_bac_euk"/>
    <property type="match status" value="1"/>
</dbReference>
<feature type="domain" description="CBS" evidence="3">
    <location>
        <begin position="75"/>
        <end position="131"/>
    </location>
</feature>
<reference evidence="4 5" key="1">
    <citation type="journal article" date="2014" name="Int. J. Syst. Evol. Microbiol.">
        <title>Nocardioides zeae sp. nov., isolated from the stem of Zea mays.</title>
        <authorList>
            <person name="Glaeser S.P."/>
            <person name="McInroy J.A."/>
            <person name="Busse H.J."/>
            <person name="Kampfer P."/>
        </authorList>
    </citation>
    <scope>NUCLEOTIDE SEQUENCE [LARGE SCALE GENOMIC DNA]</scope>
    <source>
        <strain evidence="4 5">JCM 30728</strain>
    </source>
</reference>
<dbReference type="InterPro" id="IPR044725">
    <property type="entry name" value="CBSX3_CBS_dom"/>
</dbReference>
<feature type="domain" description="CBS" evidence="3">
    <location>
        <begin position="7"/>
        <end position="66"/>
    </location>
</feature>
<gene>
    <name evidence="4" type="ORF">G3T38_00020</name>
</gene>
<evidence type="ECO:0000313" key="4">
    <source>
        <dbReference type="EMBL" id="NEN76657.1"/>
    </source>
</evidence>
<dbReference type="InterPro" id="IPR046342">
    <property type="entry name" value="CBS_dom_sf"/>
</dbReference>
<dbReference type="EMBL" id="JAAGXA010000001">
    <property type="protein sequence ID" value="NEN76657.1"/>
    <property type="molecule type" value="Genomic_DNA"/>
</dbReference>
<dbReference type="InterPro" id="IPR051257">
    <property type="entry name" value="Diverse_CBS-Domain"/>
</dbReference>
<dbReference type="Gene3D" id="3.10.580.10">
    <property type="entry name" value="CBS-domain"/>
    <property type="match status" value="1"/>
</dbReference>
<dbReference type="Proteomes" id="UP000468687">
    <property type="component" value="Unassembled WGS sequence"/>
</dbReference>